<comment type="caution">
    <text evidence="1">The sequence shown here is derived from an EMBL/GenBank/DDBJ whole genome shotgun (WGS) entry which is preliminary data.</text>
</comment>
<dbReference type="Proteomes" id="UP000298390">
    <property type="component" value="Unassembled WGS sequence"/>
</dbReference>
<dbReference type="AlphaFoldDB" id="A0A4Y9XM21"/>
<sequence>MPDSMVATHDSTNTASLKLSLDSKTIPVTSKGEVHALISGTFPI</sequence>
<protein>
    <submittedName>
        <fullName evidence="1">Uncharacterized protein</fullName>
    </submittedName>
</protein>
<accession>A0A4Y9XM21</accession>
<name>A0A4Y9XM21_9APHY</name>
<evidence type="ECO:0000313" key="2">
    <source>
        <dbReference type="Proteomes" id="UP000298390"/>
    </source>
</evidence>
<reference evidence="1 2" key="1">
    <citation type="submission" date="2019-01" db="EMBL/GenBank/DDBJ databases">
        <title>Genome sequencing of the rare red list fungi Fomitopsis rosea.</title>
        <authorList>
            <person name="Buettner E."/>
            <person name="Kellner H."/>
        </authorList>
    </citation>
    <scope>NUCLEOTIDE SEQUENCE [LARGE SCALE GENOMIC DNA]</scope>
    <source>
        <strain evidence="1 2">DSM 105464</strain>
    </source>
</reference>
<evidence type="ECO:0000313" key="1">
    <source>
        <dbReference type="EMBL" id="TFY50782.1"/>
    </source>
</evidence>
<dbReference type="EMBL" id="SEKV01001372">
    <property type="protein sequence ID" value="TFY50782.1"/>
    <property type="molecule type" value="Genomic_DNA"/>
</dbReference>
<proteinExistence type="predicted"/>
<gene>
    <name evidence="1" type="ORF">EVJ58_g10893</name>
</gene>
<organism evidence="1 2">
    <name type="scientific">Rhodofomes roseus</name>
    <dbReference type="NCBI Taxonomy" id="34475"/>
    <lineage>
        <taxon>Eukaryota</taxon>
        <taxon>Fungi</taxon>
        <taxon>Dikarya</taxon>
        <taxon>Basidiomycota</taxon>
        <taxon>Agaricomycotina</taxon>
        <taxon>Agaricomycetes</taxon>
        <taxon>Polyporales</taxon>
        <taxon>Rhodofomes</taxon>
    </lineage>
</organism>